<accession>A0A0R1UBA3</accession>
<evidence type="ECO:0000313" key="1">
    <source>
        <dbReference type="EMBL" id="KRL89988.1"/>
    </source>
</evidence>
<sequence length="68" mass="7456">MKNNNYSIFASQDSNGNKILTIVKGKLTDDLVTNSCKINDPEFELVANQLKSIIDHVGFINSNNGGEN</sequence>
<organism evidence="1 2">
    <name type="scientific">Limosilactobacillus ingluviei DSM 15946</name>
    <dbReference type="NCBI Taxonomy" id="1423760"/>
    <lineage>
        <taxon>Bacteria</taxon>
        <taxon>Bacillati</taxon>
        <taxon>Bacillota</taxon>
        <taxon>Bacilli</taxon>
        <taxon>Lactobacillales</taxon>
        <taxon>Lactobacillaceae</taxon>
        <taxon>Limosilactobacillus</taxon>
    </lineage>
</organism>
<name>A0A0R1UBA3_9LACO</name>
<comment type="caution">
    <text evidence="1">The sequence shown here is derived from an EMBL/GenBank/DDBJ whole genome shotgun (WGS) entry which is preliminary data.</text>
</comment>
<dbReference type="AlphaFoldDB" id="A0A0R1UBA3"/>
<reference evidence="1 2" key="1">
    <citation type="journal article" date="2015" name="Genome Announc.">
        <title>Expanding the biotechnology potential of lactobacilli through comparative genomics of 213 strains and associated genera.</title>
        <authorList>
            <person name="Sun Z."/>
            <person name="Harris H.M."/>
            <person name="McCann A."/>
            <person name="Guo C."/>
            <person name="Argimon S."/>
            <person name="Zhang W."/>
            <person name="Yang X."/>
            <person name="Jeffery I.B."/>
            <person name="Cooney J.C."/>
            <person name="Kagawa T.F."/>
            <person name="Liu W."/>
            <person name="Song Y."/>
            <person name="Salvetti E."/>
            <person name="Wrobel A."/>
            <person name="Rasinkangas P."/>
            <person name="Parkhill J."/>
            <person name="Rea M.C."/>
            <person name="O'Sullivan O."/>
            <person name="Ritari J."/>
            <person name="Douillard F.P."/>
            <person name="Paul Ross R."/>
            <person name="Yang R."/>
            <person name="Briner A.E."/>
            <person name="Felis G.E."/>
            <person name="de Vos W.M."/>
            <person name="Barrangou R."/>
            <person name="Klaenhammer T.R."/>
            <person name="Caufield P.W."/>
            <person name="Cui Y."/>
            <person name="Zhang H."/>
            <person name="O'Toole P.W."/>
        </authorList>
    </citation>
    <scope>NUCLEOTIDE SEQUENCE [LARGE SCALE GENOMIC DNA]</scope>
    <source>
        <strain evidence="1 2">DSM 15946</strain>
    </source>
</reference>
<gene>
    <name evidence="1" type="ORF">FC43_GL001436</name>
</gene>
<evidence type="ECO:0000313" key="2">
    <source>
        <dbReference type="Proteomes" id="UP000050816"/>
    </source>
</evidence>
<protein>
    <submittedName>
        <fullName evidence="1">Uncharacterized protein</fullName>
    </submittedName>
</protein>
<dbReference type="RefSeq" id="WP_056954626.1">
    <property type="nucleotide sequence ID" value="NZ_AZFK01000038.1"/>
</dbReference>
<dbReference type="PATRIC" id="fig|1423760.3.peg.1508"/>
<dbReference type="EMBL" id="AZFK01000038">
    <property type="protein sequence ID" value="KRL89988.1"/>
    <property type="molecule type" value="Genomic_DNA"/>
</dbReference>
<proteinExistence type="predicted"/>
<dbReference type="Proteomes" id="UP000050816">
    <property type="component" value="Unassembled WGS sequence"/>
</dbReference>